<evidence type="ECO:0000259" key="2">
    <source>
        <dbReference type="Pfam" id="PF14498"/>
    </source>
</evidence>
<dbReference type="EMBL" id="JAJNEC010000006">
    <property type="protein sequence ID" value="MCD2425092.1"/>
    <property type="molecule type" value="Genomic_DNA"/>
</dbReference>
<feature type="domain" description="Glycosyl hydrolase family 95 N-terminal" evidence="2">
    <location>
        <begin position="26"/>
        <end position="270"/>
    </location>
</feature>
<feature type="domain" description="Glycosyl hydrolase family 95 catalytic" evidence="4">
    <location>
        <begin position="297"/>
        <end position="712"/>
    </location>
</feature>
<evidence type="ECO:0000256" key="1">
    <source>
        <dbReference type="SAM" id="SignalP"/>
    </source>
</evidence>
<gene>
    <name evidence="5" type="ORF">LQ567_20065</name>
</gene>
<dbReference type="Pfam" id="PF22124">
    <property type="entry name" value="Glyco_hydro_95_cat"/>
    <property type="match status" value="1"/>
</dbReference>
<feature type="signal peptide" evidence="1">
    <location>
        <begin position="1"/>
        <end position="19"/>
    </location>
</feature>
<protein>
    <submittedName>
        <fullName evidence="5">Glycoside hydrolase family 95 protein</fullName>
    </submittedName>
</protein>
<dbReference type="InterPro" id="IPR008928">
    <property type="entry name" value="6-hairpin_glycosidase_sf"/>
</dbReference>
<dbReference type="Pfam" id="PF14498">
    <property type="entry name" value="Glyco_hyd_65N_2"/>
    <property type="match status" value="1"/>
</dbReference>
<dbReference type="InterPro" id="IPR054363">
    <property type="entry name" value="GH95_cat"/>
</dbReference>
<comment type="caution">
    <text evidence="5">The sequence shown here is derived from an EMBL/GenBank/DDBJ whole genome shotgun (WGS) entry which is preliminary data.</text>
</comment>
<accession>A0ABS8PVI0</accession>
<dbReference type="SUPFAM" id="SSF48208">
    <property type="entry name" value="Six-hairpin glycosidases"/>
    <property type="match status" value="1"/>
</dbReference>
<feature type="domain" description="Alpha fucosidase A-like C-terminal" evidence="3">
    <location>
        <begin position="714"/>
        <end position="812"/>
    </location>
</feature>
<dbReference type="InterPro" id="IPR016518">
    <property type="entry name" value="Alpha-L-fucosidase"/>
</dbReference>
<dbReference type="PIRSF" id="PIRSF007663">
    <property type="entry name" value="UCP007663"/>
    <property type="match status" value="1"/>
</dbReference>
<keyword evidence="1" id="KW-0732">Signal</keyword>
<dbReference type="Gene3D" id="1.50.10.10">
    <property type="match status" value="1"/>
</dbReference>
<dbReference type="Proteomes" id="UP001199816">
    <property type="component" value="Unassembled WGS sequence"/>
</dbReference>
<reference evidence="5 6" key="1">
    <citation type="submission" date="2021-11" db="EMBL/GenBank/DDBJ databases">
        <title>Genomic of Niabella pedocola.</title>
        <authorList>
            <person name="Wu T."/>
        </authorList>
    </citation>
    <scope>NUCLEOTIDE SEQUENCE [LARGE SCALE GENOMIC DNA]</scope>
    <source>
        <strain evidence="5 6">JCM 31011</strain>
    </source>
</reference>
<dbReference type="RefSeq" id="WP_231007507.1">
    <property type="nucleotide sequence ID" value="NZ_JAJNEC010000006.1"/>
</dbReference>
<proteinExistence type="predicted"/>
<organism evidence="5 6">
    <name type="scientific">Niabella pedocola</name>
    <dbReference type="NCBI Taxonomy" id="1752077"/>
    <lineage>
        <taxon>Bacteria</taxon>
        <taxon>Pseudomonadati</taxon>
        <taxon>Bacteroidota</taxon>
        <taxon>Chitinophagia</taxon>
        <taxon>Chitinophagales</taxon>
        <taxon>Chitinophagaceae</taxon>
        <taxon>Niabella</taxon>
    </lineage>
</organism>
<keyword evidence="6" id="KW-1185">Reference proteome</keyword>
<dbReference type="PANTHER" id="PTHR31084:SF0">
    <property type="entry name" value="ALPHA-L-FUCOSIDASE 2"/>
    <property type="match status" value="1"/>
</dbReference>
<dbReference type="InterPro" id="IPR049053">
    <property type="entry name" value="AFCA-like_C"/>
</dbReference>
<keyword evidence="5" id="KW-0378">Hydrolase</keyword>
<dbReference type="InterPro" id="IPR027414">
    <property type="entry name" value="GH95_N_dom"/>
</dbReference>
<name>A0ABS8PVI0_9BACT</name>
<evidence type="ECO:0000259" key="4">
    <source>
        <dbReference type="Pfam" id="PF22124"/>
    </source>
</evidence>
<evidence type="ECO:0000313" key="6">
    <source>
        <dbReference type="Proteomes" id="UP001199816"/>
    </source>
</evidence>
<dbReference type="PANTHER" id="PTHR31084">
    <property type="entry name" value="ALPHA-L-FUCOSIDASE 2"/>
    <property type="match status" value="1"/>
</dbReference>
<feature type="chain" id="PRO_5045837560" evidence="1">
    <location>
        <begin position="20"/>
        <end position="813"/>
    </location>
</feature>
<evidence type="ECO:0000259" key="3">
    <source>
        <dbReference type="Pfam" id="PF21307"/>
    </source>
</evidence>
<evidence type="ECO:0000313" key="5">
    <source>
        <dbReference type="EMBL" id="MCD2425092.1"/>
    </source>
</evidence>
<dbReference type="InterPro" id="IPR012341">
    <property type="entry name" value="6hp_glycosidase-like_sf"/>
</dbReference>
<sequence length="813" mass="89969">MTLRFLPLLLLVCRLPVGAQQNDVKIAFKQPAVDFTESLPIGNGRVGAMLFGGHETERIVLNEISLWSGGADDADLEDAHLYLKPIQNYLLNGENKKAQELLMKHFVAKGDGSGHGNGANVKFGCYQTAGDLRINWKHAEGNITAYQRSLDLETGVARISYKRGDNEIIEEAFADYHNDIIWVRLQSKKQGGLQFALSLDRKENVLQRTAAGRDLVLYGQLPSGKDKGMQYAVAARVLKCDGSIAAGEGALEIAGATNCVIGIAMQTNYAYENGTLSGKDVKKAAIANLQRCAGNLYTPARQRSVATYQSYFNRCRLYMPAGNKAIDTMSTQERLVHMAEGNPDAQLPVLSFNFGRYLLIASSRPGLLPANLQGLWAEEYQTPWNGDYHLDINVQMNYWPAELTNLSDLTQPLFQFTRNLVPNGTKTAWKYYQAKGWVAHVITNPWFFTAPGESADWGSVLTGGAWLATHIWEHYRFTQDKNFLRQYYPVIKGAAEFLKSILIEEKSHGWLVTAPSNSPENNYQMPDGFRGATCMGPTMDMQICRNIFEAAITAADVLAVDHAFATELAKARSRLAPTQVSPSNGGIQEWLNDWPAVDPYHRHVSHLFGLYPYDEINPWDTPELLKGAIKTLEMRGDYGTGWSKAWKLNFWARTGDGDHALKILKGLLLPVKPGKGISYTTGGGSYPNLFDAHPPFQIDGNFGATSGIAEMLLQSHGSGNVIRLLPALPADAAWANGSVKGLVARGNFVVDFKWTQHQVQEASIVSKTGGPCQLLIPEGKKIYDQQGKELRYEKGADRIAKLATVKNQRFYIR</sequence>
<dbReference type="GO" id="GO:0016787">
    <property type="term" value="F:hydrolase activity"/>
    <property type="evidence" value="ECO:0007669"/>
    <property type="project" value="UniProtKB-KW"/>
</dbReference>
<dbReference type="Pfam" id="PF21307">
    <property type="entry name" value="Glyco_hydro_95_C"/>
    <property type="match status" value="1"/>
</dbReference>